<reference evidence="1 2" key="1">
    <citation type="journal article" date="2018" name="G3 (Bethesda)">
        <title>A High-Quality Reference Genome for the Invasive Mosquitofish Gambusia affinis Using a Chicago Library.</title>
        <authorList>
            <person name="Hoffberg S.L."/>
            <person name="Troendle N.J."/>
            <person name="Glenn T.C."/>
            <person name="Mahmud O."/>
            <person name="Louha S."/>
            <person name="Chalopin D."/>
            <person name="Bennetzen J.L."/>
            <person name="Mauricio R."/>
        </authorList>
    </citation>
    <scope>NUCLEOTIDE SEQUENCE [LARGE SCALE GENOMIC DNA]</scope>
    <source>
        <strain evidence="1">NE01/NJP1002.9</strain>
        <tissue evidence="1">Muscle</tissue>
    </source>
</reference>
<comment type="caution">
    <text evidence="1">The sequence shown here is derived from an EMBL/GenBank/DDBJ whole genome shotgun (WGS) entry which is preliminary data.</text>
</comment>
<dbReference type="AlphaFoldDB" id="A0A315VDR8"/>
<dbReference type="Proteomes" id="UP000250572">
    <property type="component" value="Unassembled WGS sequence"/>
</dbReference>
<dbReference type="EMBL" id="NHOQ01001904">
    <property type="protein sequence ID" value="PWA21522.1"/>
    <property type="molecule type" value="Genomic_DNA"/>
</dbReference>
<dbReference type="STRING" id="33528.ENSGAFP00000002046"/>
<sequence>MPSFLLSHSLVDRTFKTIDFYRKHQDDMTPAGLAFFQSQWDESVTNTFHNTLNMKEPVFEFIRPPVYHPPQVKYPHRQPLRYLDSNQRRHCVAVLLDSACCSSVTTGLPSAFLPHSVVSLWVCRKLPPSSSPSCRSSPSLRRALTALDPGLAADTPNAPESMSSSRDRAVSKLLFIVVAITPVGPVFSQPLQYNPKEKGRVVENVEGFETCGLVNPAHRVWHDGSAGVERHGGIDGEALVADAADDKTAGNVFHLSGQNGPSCVS</sequence>
<evidence type="ECO:0000313" key="2">
    <source>
        <dbReference type="Proteomes" id="UP000250572"/>
    </source>
</evidence>
<proteinExistence type="predicted"/>
<keyword evidence="2" id="KW-1185">Reference proteome</keyword>
<organism evidence="1 2">
    <name type="scientific">Gambusia affinis</name>
    <name type="common">Western mosquitofish</name>
    <name type="synonym">Heterandria affinis</name>
    <dbReference type="NCBI Taxonomy" id="33528"/>
    <lineage>
        <taxon>Eukaryota</taxon>
        <taxon>Metazoa</taxon>
        <taxon>Chordata</taxon>
        <taxon>Craniata</taxon>
        <taxon>Vertebrata</taxon>
        <taxon>Euteleostomi</taxon>
        <taxon>Actinopterygii</taxon>
        <taxon>Neopterygii</taxon>
        <taxon>Teleostei</taxon>
        <taxon>Neoteleostei</taxon>
        <taxon>Acanthomorphata</taxon>
        <taxon>Ovalentaria</taxon>
        <taxon>Atherinomorphae</taxon>
        <taxon>Cyprinodontiformes</taxon>
        <taxon>Poeciliidae</taxon>
        <taxon>Poeciliinae</taxon>
        <taxon>Gambusia</taxon>
    </lineage>
</organism>
<accession>A0A315VDR8</accession>
<name>A0A315VDR8_GAMAF</name>
<protein>
    <submittedName>
        <fullName evidence="1">Uncharacterized protein</fullName>
    </submittedName>
</protein>
<evidence type="ECO:0000313" key="1">
    <source>
        <dbReference type="EMBL" id="PWA21522.1"/>
    </source>
</evidence>
<gene>
    <name evidence="1" type="ORF">CCH79_00003474</name>
</gene>